<sequence>MDSSSTISATSTTPSSSSSPLKGRQPCAVVVGGGPGGLAASIMLAEKGYDVKVLEKREAVTYEPTRAYLYLIDARGQKFTERFNLTDKLKRKGVSSLNYTIARVYPDKRGTTRSVPPMLSPDRKASYWISRYEMLKLLTEKAEEYPNIEIHYGSSFTTIDAKGDQALVSAGHLEFTPDLIVGADGVASKVREVCAELSGDHEGFEPIKYPSASSNLRYKMITLPPRFPLNKEERSEGRQAYAIYSKVKDPKKKGKLGLLPVAQEDSPRTANIIQKPDHVIWDMKDGDQVMAWLSENFPHIPIADIVSKEEAAAFASERGGQFPDPQYTKRIQATIGANAQGEKGTTCVLVGDSIHAFPPDLGQGVNAALDDVCDFEAALDAAAEAKTGQKDQTAILKTAAQSYEKLRVPESEGLIKVMQIGFPYQYGQDPLAEKLWMVNFVLRSFVLSKILPRVFYPAAVIMLQDATLRYSEVWRREQQTTRRLFAFLGLGAALVFFRQFMPLLLA</sequence>
<evidence type="ECO:0000256" key="2">
    <source>
        <dbReference type="ARBA" id="ARBA00022630"/>
    </source>
</evidence>
<dbReference type="AlphaFoldDB" id="A0A7S3ZD29"/>
<dbReference type="SUPFAM" id="SSF51905">
    <property type="entry name" value="FAD/NAD(P)-binding domain"/>
    <property type="match status" value="1"/>
</dbReference>
<feature type="transmembrane region" description="Helical" evidence="8">
    <location>
        <begin position="440"/>
        <end position="463"/>
    </location>
</feature>
<dbReference type="PRINTS" id="PR00420">
    <property type="entry name" value="RNGMNOXGNASE"/>
</dbReference>
<feature type="transmembrane region" description="Helical" evidence="8">
    <location>
        <begin position="484"/>
        <end position="505"/>
    </location>
</feature>
<dbReference type="PANTHER" id="PTHR46028:SF2">
    <property type="entry name" value="KYNURENINE 3-MONOOXYGENASE"/>
    <property type="match status" value="1"/>
</dbReference>
<organism evidence="10">
    <name type="scientific">Lotharella globosa</name>
    <dbReference type="NCBI Taxonomy" id="91324"/>
    <lineage>
        <taxon>Eukaryota</taxon>
        <taxon>Sar</taxon>
        <taxon>Rhizaria</taxon>
        <taxon>Cercozoa</taxon>
        <taxon>Chlorarachniophyceae</taxon>
        <taxon>Lotharella</taxon>
    </lineage>
</organism>
<name>A0A7S3ZD29_9EUKA</name>
<evidence type="ECO:0000256" key="4">
    <source>
        <dbReference type="ARBA" id="ARBA00022857"/>
    </source>
</evidence>
<dbReference type="GO" id="GO:0004502">
    <property type="term" value="F:kynurenine 3-monooxygenase activity"/>
    <property type="evidence" value="ECO:0007669"/>
    <property type="project" value="TreeGrafter"/>
</dbReference>
<accession>A0A7S3ZD29</accession>
<feature type="region of interest" description="Disordered" evidence="7">
    <location>
        <begin position="1"/>
        <end position="24"/>
    </location>
</feature>
<dbReference type="Gene3D" id="3.50.50.60">
    <property type="entry name" value="FAD/NAD(P)-binding domain"/>
    <property type="match status" value="1"/>
</dbReference>
<evidence type="ECO:0000256" key="5">
    <source>
        <dbReference type="ARBA" id="ARBA00023002"/>
    </source>
</evidence>
<keyword evidence="3" id="KW-0274">FAD</keyword>
<keyword evidence="8" id="KW-0812">Transmembrane</keyword>
<keyword evidence="5" id="KW-0560">Oxidoreductase</keyword>
<evidence type="ECO:0000256" key="1">
    <source>
        <dbReference type="ARBA" id="ARBA00001974"/>
    </source>
</evidence>
<dbReference type="PANTHER" id="PTHR46028">
    <property type="entry name" value="KYNURENINE 3-MONOOXYGENASE"/>
    <property type="match status" value="1"/>
</dbReference>
<evidence type="ECO:0000256" key="7">
    <source>
        <dbReference type="SAM" id="MobiDB-lite"/>
    </source>
</evidence>
<dbReference type="GO" id="GO:0071949">
    <property type="term" value="F:FAD binding"/>
    <property type="evidence" value="ECO:0007669"/>
    <property type="project" value="InterPro"/>
</dbReference>
<comment type="cofactor">
    <cofactor evidence="1">
        <name>FAD</name>
        <dbReference type="ChEBI" id="CHEBI:57692"/>
    </cofactor>
</comment>
<proteinExistence type="predicted"/>
<keyword evidence="8" id="KW-0472">Membrane</keyword>
<feature type="domain" description="FAD-binding" evidence="9">
    <location>
        <begin position="29"/>
        <end position="193"/>
    </location>
</feature>
<dbReference type="Pfam" id="PF01494">
    <property type="entry name" value="FAD_binding_3"/>
    <property type="match status" value="1"/>
</dbReference>
<keyword evidence="8" id="KW-1133">Transmembrane helix</keyword>
<feature type="compositionally biased region" description="Low complexity" evidence="7">
    <location>
        <begin position="1"/>
        <end position="19"/>
    </location>
</feature>
<keyword evidence="2" id="KW-0285">Flavoprotein</keyword>
<evidence type="ECO:0000259" key="9">
    <source>
        <dbReference type="Pfam" id="PF01494"/>
    </source>
</evidence>
<evidence type="ECO:0000256" key="8">
    <source>
        <dbReference type="SAM" id="Phobius"/>
    </source>
</evidence>
<protein>
    <recommendedName>
        <fullName evidence="9">FAD-binding domain-containing protein</fullName>
    </recommendedName>
</protein>
<reference evidence="10" key="1">
    <citation type="submission" date="2021-01" db="EMBL/GenBank/DDBJ databases">
        <authorList>
            <person name="Corre E."/>
            <person name="Pelletier E."/>
            <person name="Niang G."/>
            <person name="Scheremetjew M."/>
            <person name="Finn R."/>
            <person name="Kale V."/>
            <person name="Holt S."/>
            <person name="Cochrane G."/>
            <person name="Meng A."/>
            <person name="Brown T."/>
            <person name="Cohen L."/>
        </authorList>
    </citation>
    <scope>NUCLEOTIDE SEQUENCE</scope>
    <source>
        <strain evidence="10">CCCM811</strain>
    </source>
</reference>
<evidence type="ECO:0000313" key="10">
    <source>
        <dbReference type="EMBL" id="CAE0679513.1"/>
    </source>
</evidence>
<evidence type="ECO:0000256" key="6">
    <source>
        <dbReference type="ARBA" id="ARBA00023033"/>
    </source>
</evidence>
<gene>
    <name evidence="10" type="ORF">LGLO00237_LOCUS31298</name>
</gene>
<dbReference type="GO" id="GO:0070189">
    <property type="term" value="P:kynurenine metabolic process"/>
    <property type="evidence" value="ECO:0007669"/>
    <property type="project" value="TreeGrafter"/>
</dbReference>
<keyword evidence="6" id="KW-0503">Monooxygenase</keyword>
<dbReference type="EMBL" id="HBIV01044606">
    <property type="protein sequence ID" value="CAE0679513.1"/>
    <property type="molecule type" value="Transcribed_RNA"/>
</dbReference>
<evidence type="ECO:0000256" key="3">
    <source>
        <dbReference type="ARBA" id="ARBA00022827"/>
    </source>
</evidence>
<dbReference type="InterPro" id="IPR002938">
    <property type="entry name" value="FAD-bd"/>
</dbReference>
<dbReference type="InterPro" id="IPR036188">
    <property type="entry name" value="FAD/NAD-bd_sf"/>
</dbReference>
<keyword evidence="4" id="KW-0521">NADP</keyword>